<accession>A0A1I6L1B0</accession>
<dbReference type="PROSITE" id="PS51257">
    <property type="entry name" value="PROKAR_LIPOPROTEIN"/>
    <property type="match status" value="1"/>
</dbReference>
<keyword evidence="2" id="KW-1185">Reference proteome</keyword>
<dbReference type="STRING" id="767519.SAMN05216559_1814"/>
<protein>
    <submittedName>
        <fullName evidence="1">Uncharacterized protein</fullName>
    </submittedName>
</protein>
<reference evidence="1 2" key="1">
    <citation type="submission" date="2016-10" db="EMBL/GenBank/DDBJ databases">
        <authorList>
            <person name="de Groot N.N."/>
        </authorList>
    </citation>
    <scope>NUCLEOTIDE SEQUENCE [LARGE SCALE GENOMIC DNA]</scope>
    <source>
        <strain evidence="1 2">CGMCC 1.10457</strain>
    </source>
</reference>
<name>A0A1I6L1B0_9EURY</name>
<sequence>MRDSTDSIDRRTAIRTLLASSAIALAGCNDSSSIAQSNPLTNVSVTDTTLVVEFDADASIDEITVIQPDGEAFASRSVTSGSSKVTIDIGTQYSPGEYTVHALDGEETTGERTLTLSPDVQITDLKLGRNHPDEMYEDANVLAVQAETILTVENTGTGPNSVTQLLFEGDVPQPTNKDTDKSWIYDTSSGVGGDVDRIVIPPGESTTIYSTSRPFTAASSNVSCSSDGEEGQFTAIVRLEIGKTLRQQYDVEYTGQELVDCNITVSGAEQ</sequence>
<evidence type="ECO:0000313" key="1">
    <source>
        <dbReference type="EMBL" id="SFR97231.1"/>
    </source>
</evidence>
<dbReference type="OrthoDB" id="190728at2157"/>
<gene>
    <name evidence="1" type="ORF">SAMN05216559_1814</name>
</gene>
<dbReference type="Proteomes" id="UP000199062">
    <property type="component" value="Unassembled WGS sequence"/>
</dbReference>
<organism evidence="1 2">
    <name type="scientific">Halomicrobium zhouii</name>
    <dbReference type="NCBI Taxonomy" id="767519"/>
    <lineage>
        <taxon>Archaea</taxon>
        <taxon>Methanobacteriati</taxon>
        <taxon>Methanobacteriota</taxon>
        <taxon>Stenosarchaea group</taxon>
        <taxon>Halobacteria</taxon>
        <taxon>Halobacteriales</taxon>
        <taxon>Haloarculaceae</taxon>
        <taxon>Halomicrobium</taxon>
    </lineage>
</organism>
<dbReference type="EMBL" id="FOZK01000002">
    <property type="protein sequence ID" value="SFR97231.1"/>
    <property type="molecule type" value="Genomic_DNA"/>
</dbReference>
<dbReference type="RefSeq" id="WP_089816041.1">
    <property type="nucleotide sequence ID" value="NZ_FOZK01000002.1"/>
</dbReference>
<proteinExistence type="predicted"/>
<evidence type="ECO:0000313" key="2">
    <source>
        <dbReference type="Proteomes" id="UP000199062"/>
    </source>
</evidence>
<dbReference type="AlphaFoldDB" id="A0A1I6L1B0"/>